<sequence length="261" mass="30270">MPHFFTRTLGKISKKNTNSVCTDTYHPKAVNLVSKFQNTKIMRHFATILNIQIKARTKKRLFPLETCCNNVRIVEKAIMEKSAWNFKRTKKHNRSHDEQIDTLSDNSALVNATDQPHTLLSNGTKQRSNFREFTAQKILDAKKTGIEGKAGYRLTKHEIIEYLHPIYIDFKRPYTCNTHYVNKTFECCHTSNQKHIDPYVTQKTVDTIRIWRSSVYAPLAQPQSSQRWSTHAQRISDAPVIYKHLKDGSYQATYGNKKTPP</sequence>
<gene>
    <name evidence="1" type="ORF">RF11_03400</name>
</gene>
<keyword evidence="2" id="KW-1185">Reference proteome</keyword>
<protein>
    <submittedName>
        <fullName evidence="1">Uncharacterized protein</fullName>
    </submittedName>
</protein>
<reference evidence="1 2" key="1">
    <citation type="journal article" date="2014" name="Genome Biol. Evol.">
        <title>The genome of the myxosporean Thelohanellus kitauei shows adaptations to nutrient acquisition within its fish host.</title>
        <authorList>
            <person name="Yang Y."/>
            <person name="Xiong J."/>
            <person name="Zhou Z."/>
            <person name="Huo F."/>
            <person name="Miao W."/>
            <person name="Ran C."/>
            <person name="Liu Y."/>
            <person name="Zhang J."/>
            <person name="Feng J."/>
            <person name="Wang M."/>
            <person name="Wang M."/>
            <person name="Wang L."/>
            <person name="Yao B."/>
        </authorList>
    </citation>
    <scope>NUCLEOTIDE SEQUENCE [LARGE SCALE GENOMIC DNA]</scope>
    <source>
        <strain evidence="1">Wuqing</strain>
    </source>
</reference>
<evidence type="ECO:0000313" key="1">
    <source>
        <dbReference type="EMBL" id="KII64795.1"/>
    </source>
</evidence>
<accession>A0A0C2MK79</accession>
<comment type="caution">
    <text evidence="1">The sequence shown here is derived from an EMBL/GenBank/DDBJ whole genome shotgun (WGS) entry which is preliminary data.</text>
</comment>
<dbReference type="AlphaFoldDB" id="A0A0C2MK79"/>
<dbReference type="EMBL" id="JWZT01004097">
    <property type="protein sequence ID" value="KII64795.1"/>
    <property type="molecule type" value="Genomic_DNA"/>
</dbReference>
<proteinExistence type="predicted"/>
<evidence type="ECO:0000313" key="2">
    <source>
        <dbReference type="Proteomes" id="UP000031668"/>
    </source>
</evidence>
<organism evidence="1 2">
    <name type="scientific">Thelohanellus kitauei</name>
    <name type="common">Myxosporean</name>
    <dbReference type="NCBI Taxonomy" id="669202"/>
    <lineage>
        <taxon>Eukaryota</taxon>
        <taxon>Metazoa</taxon>
        <taxon>Cnidaria</taxon>
        <taxon>Myxozoa</taxon>
        <taxon>Myxosporea</taxon>
        <taxon>Bivalvulida</taxon>
        <taxon>Platysporina</taxon>
        <taxon>Myxobolidae</taxon>
        <taxon>Thelohanellus</taxon>
    </lineage>
</organism>
<dbReference type="Proteomes" id="UP000031668">
    <property type="component" value="Unassembled WGS sequence"/>
</dbReference>
<name>A0A0C2MK79_THEKT</name>